<evidence type="ECO:0000256" key="1">
    <source>
        <dbReference type="ARBA" id="ARBA00004651"/>
    </source>
</evidence>
<feature type="transmembrane region" description="Helical" evidence="9">
    <location>
        <begin position="439"/>
        <end position="456"/>
    </location>
</feature>
<dbReference type="EMBL" id="BAAALM010000020">
    <property type="protein sequence ID" value="GAA1220938.1"/>
    <property type="molecule type" value="Genomic_DNA"/>
</dbReference>
<keyword evidence="13" id="KW-1185">Reference proteome</keyword>
<feature type="region of interest" description="Disordered" evidence="8">
    <location>
        <begin position="597"/>
        <end position="665"/>
    </location>
</feature>
<dbReference type="PANTHER" id="PTHR33908:SF3">
    <property type="entry name" value="UNDECAPRENYL PHOSPHATE-ALPHA-4-AMINO-4-DEOXY-L-ARABINOSE ARABINOSYL TRANSFERASE"/>
    <property type="match status" value="1"/>
</dbReference>
<evidence type="ECO:0000256" key="4">
    <source>
        <dbReference type="ARBA" id="ARBA00022679"/>
    </source>
</evidence>
<dbReference type="PANTHER" id="PTHR33908">
    <property type="entry name" value="MANNOSYLTRANSFERASE YKCB-RELATED"/>
    <property type="match status" value="1"/>
</dbReference>
<feature type="transmembrane region" description="Helical" evidence="9">
    <location>
        <begin position="408"/>
        <end position="427"/>
    </location>
</feature>
<feature type="transmembrane region" description="Helical" evidence="9">
    <location>
        <begin position="140"/>
        <end position="160"/>
    </location>
</feature>
<feature type="transmembrane region" description="Helical" evidence="9">
    <location>
        <begin position="106"/>
        <end position="133"/>
    </location>
</feature>
<feature type="compositionally biased region" description="Gly residues" evidence="8">
    <location>
        <begin position="630"/>
        <end position="657"/>
    </location>
</feature>
<dbReference type="InterPro" id="IPR038731">
    <property type="entry name" value="RgtA/B/C-like"/>
</dbReference>
<evidence type="ECO:0000256" key="5">
    <source>
        <dbReference type="ARBA" id="ARBA00022692"/>
    </source>
</evidence>
<evidence type="ECO:0000256" key="6">
    <source>
        <dbReference type="ARBA" id="ARBA00022989"/>
    </source>
</evidence>
<proteinExistence type="predicted"/>
<evidence type="ECO:0000259" key="10">
    <source>
        <dbReference type="Pfam" id="PF13231"/>
    </source>
</evidence>
<feature type="compositionally biased region" description="Low complexity" evidence="8">
    <location>
        <begin position="13"/>
        <end position="25"/>
    </location>
</feature>
<dbReference type="Pfam" id="PF24878">
    <property type="entry name" value="YkcB_C"/>
    <property type="match status" value="1"/>
</dbReference>
<feature type="transmembrane region" description="Helical" evidence="9">
    <location>
        <begin position="324"/>
        <end position="341"/>
    </location>
</feature>
<accession>A0ABP4GCL0</accession>
<dbReference type="InterPro" id="IPR050297">
    <property type="entry name" value="LipidA_mod_glycosyltrf_83"/>
</dbReference>
<feature type="transmembrane region" description="Helical" evidence="9">
    <location>
        <begin position="235"/>
        <end position="253"/>
    </location>
</feature>
<keyword evidence="3" id="KW-0328">Glycosyltransferase</keyword>
<feature type="transmembrane region" description="Helical" evidence="9">
    <location>
        <begin position="353"/>
        <end position="372"/>
    </location>
</feature>
<evidence type="ECO:0000313" key="12">
    <source>
        <dbReference type="EMBL" id="GAA1220938.1"/>
    </source>
</evidence>
<feature type="transmembrane region" description="Helical" evidence="9">
    <location>
        <begin position="166"/>
        <end position="183"/>
    </location>
</feature>
<dbReference type="InterPro" id="IPR056785">
    <property type="entry name" value="YkcA/B-like_C"/>
</dbReference>
<reference evidence="13" key="1">
    <citation type="journal article" date="2019" name="Int. J. Syst. Evol. Microbiol.">
        <title>The Global Catalogue of Microorganisms (GCM) 10K type strain sequencing project: providing services to taxonomists for standard genome sequencing and annotation.</title>
        <authorList>
            <consortium name="The Broad Institute Genomics Platform"/>
            <consortium name="The Broad Institute Genome Sequencing Center for Infectious Disease"/>
            <person name="Wu L."/>
            <person name="Ma J."/>
        </authorList>
    </citation>
    <scope>NUCLEOTIDE SEQUENCE [LARGE SCALE GENOMIC DNA]</scope>
    <source>
        <strain evidence="13">JCM 13022</strain>
    </source>
</reference>
<evidence type="ECO:0000256" key="7">
    <source>
        <dbReference type="ARBA" id="ARBA00023136"/>
    </source>
</evidence>
<feature type="region of interest" description="Disordered" evidence="8">
    <location>
        <begin position="1"/>
        <end position="27"/>
    </location>
</feature>
<keyword evidence="2" id="KW-1003">Cell membrane</keyword>
<feature type="transmembrane region" description="Helical" evidence="9">
    <location>
        <begin position="378"/>
        <end position="396"/>
    </location>
</feature>
<evidence type="ECO:0000256" key="9">
    <source>
        <dbReference type="SAM" id="Phobius"/>
    </source>
</evidence>
<evidence type="ECO:0000256" key="3">
    <source>
        <dbReference type="ARBA" id="ARBA00022676"/>
    </source>
</evidence>
<dbReference type="Pfam" id="PF13231">
    <property type="entry name" value="PMT_2"/>
    <property type="match status" value="1"/>
</dbReference>
<feature type="compositionally biased region" description="Gly residues" evidence="8">
    <location>
        <begin position="509"/>
        <end position="518"/>
    </location>
</feature>
<name>A0ABP4GCL0_9PSEU</name>
<sequence>MNAATRVVERMRPTTAPATQAAAATSGRGRPRWEWTALAVVLIGTAVLYLWGLGSTGYGNSFYAAAVQAGTQSWKALLFGSLDAGNVITVDKPPASLWLMGLSGRIFGFSTWSMLAPQALLGVGSVALLYAAVRRCSGPIAGLVAGGPLALTPVAVLMFRFNNPDALLVFLLVLAAYFMVRAVEKGQWRWILLAGSAIGFGFLTKMLQAFLVLPAFALMYLVAAPVSLPKRLLQLLGAGASVIISAGWFVALVDLWPSASRPYIGGSENNTELELALGYNGLGRILGQGAGPGGGGPGGGGMGSAFGGETGILRMFNTSFGTEVSWLLPAALVGLVAGLWFTRRAPRTDRTRASLILWGGWTVGTMLVFSFMSGTIHPYYVVALAPGIAGLIGISVRELWRGREHLPARITLSAMVAVTGAWSFVLLERTPDWLPALRWLVLVLGVLAATAIAVGAHRFRRAAVVVAVVTALAGLSATAAYAQKTASVPHTGSLPMSGPSGDGTDMMGRQGGQGGPGTGTANAELVAALQDTDTDWAAAAVGAQGQGGLQLASGRPVIAIGGFNGGDPAPTLEQFKQWVAEGRIAYFVSGGGMGMGGGPGGGIPTGVGQNTAPDEGTGGTNDGQADGQAGDRGFGGDGPGGGGLGGGFGGGPGGGSGNEISSWVEDHFEETTIGGVTVYELR</sequence>
<evidence type="ECO:0000313" key="13">
    <source>
        <dbReference type="Proteomes" id="UP001500467"/>
    </source>
</evidence>
<keyword evidence="6 9" id="KW-1133">Transmembrane helix</keyword>
<comment type="subcellular location">
    <subcellularLocation>
        <location evidence="1">Cell membrane</location>
        <topology evidence="1">Multi-pass membrane protein</topology>
    </subcellularLocation>
</comment>
<evidence type="ECO:0000259" key="11">
    <source>
        <dbReference type="Pfam" id="PF24878"/>
    </source>
</evidence>
<comment type="caution">
    <text evidence="12">The sequence shown here is derived from an EMBL/GenBank/DDBJ whole genome shotgun (WGS) entry which is preliminary data.</text>
</comment>
<feature type="region of interest" description="Disordered" evidence="8">
    <location>
        <begin position="490"/>
        <end position="521"/>
    </location>
</feature>
<dbReference type="RefSeq" id="WP_253860054.1">
    <property type="nucleotide sequence ID" value="NZ_BAAALM010000020.1"/>
</dbReference>
<feature type="transmembrane region" description="Helical" evidence="9">
    <location>
        <begin position="210"/>
        <end position="228"/>
    </location>
</feature>
<feature type="transmembrane region" description="Helical" evidence="9">
    <location>
        <begin position="463"/>
        <end position="482"/>
    </location>
</feature>
<evidence type="ECO:0000256" key="2">
    <source>
        <dbReference type="ARBA" id="ARBA00022475"/>
    </source>
</evidence>
<feature type="domain" description="Putative mannosyltransferase YkcA/B-like C-terminal" evidence="11">
    <location>
        <begin position="530"/>
        <end position="597"/>
    </location>
</feature>
<feature type="transmembrane region" description="Helical" evidence="9">
    <location>
        <begin position="188"/>
        <end position="204"/>
    </location>
</feature>
<evidence type="ECO:0000256" key="8">
    <source>
        <dbReference type="SAM" id="MobiDB-lite"/>
    </source>
</evidence>
<protein>
    <submittedName>
        <fullName evidence="12">Glycosyltransferase family 39 protein</fullName>
    </submittedName>
</protein>
<dbReference type="Proteomes" id="UP001500467">
    <property type="component" value="Unassembled WGS sequence"/>
</dbReference>
<keyword evidence="5 9" id="KW-0812">Transmembrane</keyword>
<keyword evidence="4" id="KW-0808">Transferase</keyword>
<gene>
    <name evidence="12" type="ORF">GCM10009675_49720</name>
</gene>
<feature type="domain" description="Glycosyltransferase RgtA/B/C/D-like" evidence="10">
    <location>
        <begin position="91"/>
        <end position="245"/>
    </location>
</feature>
<organism evidence="12 13">
    <name type="scientific">Prauserella alba</name>
    <dbReference type="NCBI Taxonomy" id="176898"/>
    <lineage>
        <taxon>Bacteria</taxon>
        <taxon>Bacillati</taxon>
        <taxon>Actinomycetota</taxon>
        <taxon>Actinomycetes</taxon>
        <taxon>Pseudonocardiales</taxon>
        <taxon>Pseudonocardiaceae</taxon>
        <taxon>Prauserella</taxon>
    </lineage>
</organism>
<keyword evidence="7 9" id="KW-0472">Membrane</keyword>
<feature type="transmembrane region" description="Helical" evidence="9">
    <location>
        <begin position="35"/>
        <end position="53"/>
    </location>
</feature>